<dbReference type="PANTHER" id="PTHR40690:SF1">
    <property type="entry name" value="DUF1611 DOMAIN-CONTAINING PROTEIN"/>
    <property type="match status" value="1"/>
</dbReference>
<reference evidence="4 5" key="1">
    <citation type="submission" date="2019-02" db="EMBL/GenBank/DDBJ databases">
        <title>Deep-cultivation of Planctomycetes and their phenomic and genomic characterization uncovers novel biology.</title>
        <authorList>
            <person name="Wiegand S."/>
            <person name="Jogler M."/>
            <person name="Boedeker C."/>
            <person name="Pinto D."/>
            <person name="Vollmers J."/>
            <person name="Rivas-Marin E."/>
            <person name="Kohn T."/>
            <person name="Peeters S.H."/>
            <person name="Heuer A."/>
            <person name="Rast P."/>
            <person name="Oberbeckmann S."/>
            <person name="Bunk B."/>
            <person name="Jeske O."/>
            <person name="Meyerdierks A."/>
            <person name="Storesund J.E."/>
            <person name="Kallscheuer N."/>
            <person name="Luecker S."/>
            <person name="Lage O.M."/>
            <person name="Pohl T."/>
            <person name="Merkel B.J."/>
            <person name="Hornburger P."/>
            <person name="Mueller R.-W."/>
            <person name="Bruemmer F."/>
            <person name="Labrenz M."/>
            <person name="Spormann A.M."/>
            <person name="Op den Camp H."/>
            <person name="Overmann J."/>
            <person name="Amann R."/>
            <person name="Jetten M.S.M."/>
            <person name="Mascher T."/>
            <person name="Medema M.H."/>
            <person name="Devos D.P."/>
            <person name="Kaster A.-K."/>
            <person name="Ovreas L."/>
            <person name="Rohde M."/>
            <person name="Galperin M.Y."/>
            <person name="Jogler C."/>
        </authorList>
    </citation>
    <scope>NUCLEOTIDE SEQUENCE [LARGE SCALE GENOMIC DNA]</scope>
    <source>
        <strain evidence="4 5">CA12</strain>
    </source>
</reference>
<evidence type="ECO:0000313" key="5">
    <source>
        <dbReference type="Proteomes" id="UP000318741"/>
    </source>
</evidence>
<dbReference type="EMBL" id="CP036265">
    <property type="protein sequence ID" value="QDT14730.1"/>
    <property type="molecule type" value="Genomic_DNA"/>
</dbReference>
<dbReference type="InterPro" id="IPR035402">
    <property type="entry name" value="DgcN-like_N"/>
</dbReference>
<dbReference type="PIRSF" id="PIRSF026760">
    <property type="entry name" value="UCP026760"/>
    <property type="match status" value="1"/>
</dbReference>
<evidence type="ECO:0000256" key="1">
    <source>
        <dbReference type="SAM" id="MobiDB-lite"/>
    </source>
</evidence>
<feature type="domain" description="D-glutamate N-acetyltransferase-like C-terminal" evidence="2">
    <location>
        <begin position="170"/>
        <end position="356"/>
    </location>
</feature>
<dbReference type="Proteomes" id="UP000318741">
    <property type="component" value="Chromosome"/>
</dbReference>
<dbReference type="PANTHER" id="PTHR40690">
    <property type="entry name" value="GLL3100 PROTEIN"/>
    <property type="match status" value="1"/>
</dbReference>
<dbReference type="InterPro" id="IPR027417">
    <property type="entry name" value="P-loop_NTPase"/>
</dbReference>
<dbReference type="KEGG" id="acaf:CA12_08080"/>
<dbReference type="SUPFAM" id="SSF52540">
    <property type="entry name" value="P-loop containing nucleoside triphosphate hydrolases"/>
    <property type="match status" value="1"/>
</dbReference>
<protein>
    <recommendedName>
        <fullName evidence="6">DUF1611 domain-containing protein</fullName>
    </recommendedName>
</protein>
<dbReference type="Gene3D" id="3.40.50.300">
    <property type="entry name" value="P-loop containing nucleotide triphosphate hydrolases"/>
    <property type="match status" value="1"/>
</dbReference>
<feature type="region of interest" description="Disordered" evidence="1">
    <location>
        <begin position="1"/>
        <end position="23"/>
    </location>
</feature>
<dbReference type="Pfam" id="PF17396">
    <property type="entry name" value="DUF1611_N"/>
    <property type="match status" value="1"/>
</dbReference>
<evidence type="ECO:0000259" key="2">
    <source>
        <dbReference type="Pfam" id="PF07755"/>
    </source>
</evidence>
<dbReference type="InterPro" id="IPR035086">
    <property type="entry name" value="DgcN-like_C"/>
</dbReference>
<dbReference type="AlphaFoldDB" id="A0A517P5S4"/>
<proteinExistence type="predicted"/>
<gene>
    <name evidence="4" type="ORF">CA12_08080</name>
</gene>
<evidence type="ECO:0000259" key="3">
    <source>
        <dbReference type="Pfam" id="PF17396"/>
    </source>
</evidence>
<evidence type="ECO:0000313" key="4">
    <source>
        <dbReference type="EMBL" id="QDT14730.1"/>
    </source>
</evidence>
<feature type="domain" description="D-glutamate N-acetyltransferase-like N-terminal" evidence="3">
    <location>
        <begin position="67"/>
        <end position="155"/>
    </location>
</feature>
<sequence>MTAAPSVPPPTPPGPPDAGGASPRGVADYRRIALLTDGFSRPFYAKTAMSLLRYRPDDVVAVLDAGEAGKTAADLFGVGGDTPVVAGLEGLNADAVFLGIAAPGGRLPEAWRSLICDALRRGADVVSGMHDFLGEDPEFAALAAESGAALIDVRKNRERDTSTGLPFRPGCLRVHAVGHDCSVGKMVVTLELERELVRRGVDAKFLATGQTGIMIAGEGVPIDCVVSDFVNGAAEVLVRRNEAHDVLLIEGQGSVSHPSFSGVTTGLLHGCAPHGLIYCYEVGRTRVKGLDGFEIPPHRRLIDVYETLASLRQPCRVIGVAINGSKVSAEEAEAERDRIQAELGLPVCDVYRHGAGILADAVAELRRDVIGV</sequence>
<name>A0A517P5S4_9PLAN</name>
<accession>A0A517P5S4</accession>
<evidence type="ECO:0008006" key="6">
    <source>
        <dbReference type="Google" id="ProtNLM"/>
    </source>
</evidence>
<dbReference type="InterPro" id="IPR011669">
    <property type="entry name" value="DgcN-like"/>
</dbReference>
<feature type="compositionally biased region" description="Pro residues" evidence="1">
    <location>
        <begin position="1"/>
        <end position="16"/>
    </location>
</feature>
<keyword evidence="5" id="KW-1185">Reference proteome</keyword>
<dbReference type="RefSeq" id="WP_242688116.1">
    <property type="nucleotide sequence ID" value="NZ_CP036265.1"/>
</dbReference>
<dbReference type="Gene3D" id="3.40.50.720">
    <property type="entry name" value="NAD(P)-binding Rossmann-like Domain"/>
    <property type="match status" value="1"/>
</dbReference>
<dbReference type="Pfam" id="PF07755">
    <property type="entry name" value="DUF1611"/>
    <property type="match status" value="1"/>
</dbReference>
<organism evidence="4 5">
    <name type="scientific">Alienimonas californiensis</name>
    <dbReference type="NCBI Taxonomy" id="2527989"/>
    <lineage>
        <taxon>Bacteria</taxon>
        <taxon>Pseudomonadati</taxon>
        <taxon>Planctomycetota</taxon>
        <taxon>Planctomycetia</taxon>
        <taxon>Planctomycetales</taxon>
        <taxon>Planctomycetaceae</taxon>
        <taxon>Alienimonas</taxon>
    </lineage>
</organism>